<comment type="caution">
    <text evidence="1">The sequence shown here is derived from an EMBL/GenBank/DDBJ whole genome shotgun (WGS) entry which is preliminary data.</text>
</comment>
<dbReference type="GO" id="GO:0004519">
    <property type="term" value="F:endonuclease activity"/>
    <property type="evidence" value="ECO:0007669"/>
    <property type="project" value="UniProtKB-KW"/>
</dbReference>
<dbReference type="Proteomes" id="UP000283872">
    <property type="component" value="Unassembled WGS sequence"/>
</dbReference>
<name>A0A412HDA3_9BACT</name>
<proteinExistence type="predicted"/>
<keyword evidence="1" id="KW-0540">Nuclease</keyword>
<gene>
    <name evidence="1" type="ORF">DWY11_10685</name>
</gene>
<dbReference type="RefSeq" id="WP_118085999.1">
    <property type="nucleotide sequence ID" value="NZ_QRVA01000027.1"/>
</dbReference>
<dbReference type="EMBL" id="QRVA01000027">
    <property type="protein sequence ID" value="RGS14374.1"/>
    <property type="molecule type" value="Genomic_DNA"/>
</dbReference>
<sequence>MRILIEEYQYNVSDVHDVLYGIDPMENVEGKVSIHYVGYYYNPLLGDCVFILPKVLLRDVDGKELAFGKYQPYDIINPEGQEKLTKEERDFLYGFAVWIYRAIVVYKNDKSNDSTIVYQKMINQVGGSSKRKSNTFLDILLSLIQFNKDNKSFFFFVLKNLHSGLNKINWTRTISTTSAIIQDGNAIYLNPVNKKRKINFDEELLVIFFSILNYIGDTYGFPKEINCNFDLIKGKQFEKYRNGYGKVRLNQIKYKYFSDKALQLWKLCYAFFDKSHQIYVNTSQKEYLLVKSFHIVFEAIIDALVGDNPLPDGMDKKQEDGKIVDHLFTAKSLINDESSNTYYIGDSKYYKMGNELGKESIYKQYTYARNVIQWNLDIFNSGRKPESGIKLRDDETEGYNIIPNFFISATMDEKFRYAIDGIKETDRKNNRYISKQFQNRLFDRDTLLLFHYDVNFLFVVALYGRNGQGEKKVWRDKVRKMFRKEIQQMLNSKFDFYAVTAKEGVSGVEYIQDHFQQLLGKIFTPYDDRGTQRYYSLALDNGEQFAGENATILSQLKDSFYVVPCKLGDDPKTLLPEVAPLAEGIQVPSSFLTMHYLERYLDKTILVGCYHDEAHLNWILGKNDKGTLIYNIRVGKEREGGQIKAHLDKMVVSFVVLYEYGHEHENKYRVFHVHHHAFIKKDRMRETLYPSESKGNYFCYVFDEEVTLGKLDVQRLISQKRIDDREYVDGAPIFMTGKELIKFRK</sequence>
<keyword evidence="1" id="KW-0378">Hydrolase</keyword>
<evidence type="ECO:0000313" key="1">
    <source>
        <dbReference type="EMBL" id="RGS14374.1"/>
    </source>
</evidence>
<organism evidence="1 2">
    <name type="scientific">Segatella copri</name>
    <dbReference type="NCBI Taxonomy" id="165179"/>
    <lineage>
        <taxon>Bacteria</taxon>
        <taxon>Pseudomonadati</taxon>
        <taxon>Bacteroidota</taxon>
        <taxon>Bacteroidia</taxon>
        <taxon>Bacteroidales</taxon>
        <taxon>Prevotellaceae</taxon>
        <taxon>Segatella</taxon>
    </lineage>
</organism>
<keyword evidence="1" id="KW-0255">Endonuclease</keyword>
<accession>A0A412HDA3</accession>
<evidence type="ECO:0000313" key="2">
    <source>
        <dbReference type="Proteomes" id="UP000283872"/>
    </source>
</evidence>
<reference evidence="1 2" key="1">
    <citation type="submission" date="2018-08" db="EMBL/GenBank/DDBJ databases">
        <title>A genome reference for cultivated species of the human gut microbiota.</title>
        <authorList>
            <person name="Zou Y."/>
            <person name="Xue W."/>
            <person name="Luo G."/>
        </authorList>
    </citation>
    <scope>NUCLEOTIDE SEQUENCE [LARGE SCALE GENOMIC DNA]</scope>
    <source>
        <strain evidence="1 2">AF24-12</strain>
    </source>
</reference>
<protein>
    <submittedName>
        <fullName evidence="1">Restriction endonuclease</fullName>
    </submittedName>
</protein>
<dbReference type="AlphaFoldDB" id="A0A412HDA3"/>